<keyword evidence="5" id="KW-0862">Zinc</keyword>
<accession>A0A366XPI1</accession>
<evidence type="ECO:0000256" key="5">
    <source>
        <dbReference type="ARBA" id="ARBA00022833"/>
    </source>
</evidence>
<evidence type="ECO:0000256" key="1">
    <source>
        <dbReference type="ARBA" id="ARBA00010243"/>
    </source>
</evidence>
<gene>
    <name evidence="8" type="ORF">DS031_17990</name>
</gene>
<dbReference type="GO" id="GO:0008237">
    <property type="term" value="F:metallopeptidase activity"/>
    <property type="evidence" value="ECO:0007669"/>
    <property type="project" value="UniProtKB-KW"/>
</dbReference>
<dbReference type="Pfam" id="PF04002">
    <property type="entry name" value="RadC"/>
    <property type="match status" value="1"/>
</dbReference>
<name>A0A366XPI1_9BACI</name>
<dbReference type="GO" id="GO:0006508">
    <property type="term" value="P:proteolysis"/>
    <property type="evidence" value="ECO:0007669"/>
    <property type="project" value="UniProtKB-KW"/>
</dbReference>
<evidence type="ECO:0000313" key="8">
    <source>
        <dbReference type="EMBL" id="RBW68270.1"/>
    </source>
</evidence>
<comment type="similarity">
    <text evidence="1">Belongs to the UPF0758 family.</text>
</comment>
<dbReference type="CDD" id="cd08071">
    <property type="entry name" value="MPN_DUF2466"/>
    <property type="match status" value="1"/>
</dbReference>
<dbReference type="GO" id="GO:0046872">
    <property type="term" value="F:metal ion binding"/>
    <property type="evidence" value="ECO:0007669"/>
    <property type="project" value="UniProtKB-KW"/>
</dbReference>
<feature type="domain" description="MPN" evidence="7">
    <location>
        <begin position="24"/>
        <end position="147"/>
    </location>
</feature>
<evidence type="ECO:0000256" key="4">
    <source>
        <dbReference type="ARBA" id="ARBA00022801"/>
    </source>
</evidence>
<dbReference type="RefSeq" id="WP_113807447.1">
    <property type="nucleotide sequence ID" value="NZ_QOCW01000023.1"/>
</dbReference>
<sequence length="147" mass="16466">MEKIYEIQRIKQVIQEFDGGEEHVIRTPQDAANIASQFIGEDDREVFFVMCLNMKNRVVAVHRCHVGSLDASIVHAREVFKSAILNNSASIICSHQHPSQITLPSSADVEITKRLHEAGEIIGINVLDHIIVNANAEYTSLKEEGYL</sequence>
<dbReference type="InterPro" id="IPR001405">
    <property type="entry name" value="UPF0758"/>
</dbReference>
<keyword evidence="9" id="KW-1185">Reference proteome</keyword>
<dbReference type="InterPro" id="IPR037518">
    <property type="entry name" value="MPN"/>
</dbReference>
<keyword evidence="2" id="KW-0645">Protease</keyword>
<dbReference type="AlphaFoldDB" id="A0A366XPI1"/>
<evidence type="ECO:0000256" key="6">
    <source>
        <dbReference type="ARBA" id="ARBA00023049"/>
    </source>
</evidence>
<dbReference type="PANTHER" id="PTHR30471:SF3">
    <property type="entry name" value="UPF0758 PROTEIN YEES-RELATED"/>
    <property type="match status" value="1"/>
</dbReference>
<dbReference type="PANTHER" id="PTHR30471">
    <property type="entry name" value="DNA REPAIR PROTEIN RADC"/>
    <property type="match status" value="1"/>
</dbReference>
<evidence type="ECO:0000313" key="9">
    <source>
        <dbReference type="Proteomes" id="UP000253314"/>
    </source>
</evidence>
<dbReference type="PROSITE" id="PS50249">
    <property type="entry name" value="MPN"/>
    <property type="match status" value="1"/>
</dbReference>
<keyword evidence="3" id="KW-0479">Metal-binding</keyword>
<evidence type="ECO:0000259" key="7">
    <source>
        <dbReference type="PROSITE" id="PS50249"/>
    </source>
</evidence>
<comment type="caution">
    <text evidence="8">The sequence shown here is derived from an EMBL/GenBank/DDBJ whole genome shotgun (WGS) entry which is preliminary data.</text>
</comment>
<dbReference type="OrthoDB" id="9804482at2"/>
<keyword evidence="4" id="KW-0378">Hydrolase</keyword>
<proteinExistence type="inferred from homology"/>
<dbReference type="EMBL" id="QOCW01000023">
    <property type="protein sequence ID" value="RBW68270.1"/>
    <property type="molecule type" value="Genomic_DNA"/>
</dbReference>
<keyword evidence="6" id="KW-0482">Metalloprotease</keyword>
<dbReference type="InterPro" id="IPR025657">
    <property type="entry name" value="RadC_JAB"/>
</dbReference>
<reference evidence="8 9" key="1">
    <citation type="submission" date="2018-07" db="EMBL/GenBank/DDBJ databases">
        <title>Lottiidibacillus patelloidae gen. nov., sp. nov., isolated from the intestinal tract of a marine limpet and the reclassification of B. taeanensis BH030017T, B. algicola KMM 3737T and B. hwajinpoensis SW-72T as genus Lottiidibacillus.</title>
        <authorList>
            <person name="Liu R."/>
            <person name="Huang Z."/>
        </authorList>
    </citation>
    <scope>NUCLEOTIDE SEQUENCE [LARGE SCALE GENOMIC DNA]</scope>
    <source>
        <strain evidence="8 9">BH030017</strain>
    </source>
</reference>
<protein>
    <submittedName>
        <fullName evidence="8">DNA repair protein RadC</fullName>
    </submittedName>
</protein>
<evidence type="ECO:0000256" key="3">
    <source>
        <dbReference type="ARBA" id="ARBA00022723"/>
    </source>
</evidence>
<evidence type="ECO:0000256" key="2">
    <source>
        <dbReference type="ARBA" id="ARBA00022670"/>
    </source>
</evidence>
<organism evidence="8 9">
    <name type="scientific">Bacillus taeanensis</name>
    <dbReference type="NCBI Taxonomy" id="273032"/>
    <lineage>
        <taxon>Bacteria</taxon>
        <taxon>Bacillati</taxon>
        <taxon>Bacillota</taxon>
        <taxon>Bacilli</taxon>
        <taxon>Bacillales</taxon>
        <taxon>Bacillaceae</taxon>
        <taxon>Bacillus</taxon>
    </lineage>
</organism>
<dbReference type="Proteomes" id="UP000253314">
    <property type="component" value="Unassembled WGS sequence"/>
</dbReference>
<dbReference type="Gene3D" id="3.40.140.10">
    <property type="entry name" value="Cytidine Deaminase, domain 2"/>
    <property type="match status" value="1"/>
</dbReference>